<comment type="caution">
    <text evidence="1">The sequence shown here is derived from an EMBL/GenBank/DDBJ whole genome shotgun (WGS) entry which is preliminary data.</text>
</comment>
<keyword evidence="1" id="KW-0695">RNA-directed DNA polymerase</keyword>
<gene>
    <name evidence="1" type="ORF">LOK49_LG10G01750</name>
</gene>
<dbReference type="EMBL" id="CM045767">
    <property type="protein sequence ID" value="KAI7999066.1"/>
    <property type="molecule type" value="Genomic_DNA"/>
</dbReference>
<keyword evidence="1" id="KW-0808">Transferase</keyword>
<organism evidence="1 2">
    <name type="scientific">Camellia lanceoleosa</name>
    <dbReference type="NCBI Taxonomy" id="1840588"/>
    <lineage>
        <taxon>Eukaryota</taxon>
        <taxon>Viridiplantae</taxon>
        <taxon>Streptophyta</taxon>
        <taxon>Embryophyta</taxon>
        <taxon>Tracheophyta</taxon>
        <taxon>Spermatophyta</taxon>
        <taxon>Magnoliopsida</taxon>
        <taxon>eudicotyledons</taxon>
        <taxon>Gunneridae</taxon>
        <taxon>Pentapetalae</taxon>
        <taxon>asterids</taxon>
        <taxon>Ericales</taxon>
        <taxon>Theaceae</taxon>
        <taxon>Camellia</taxon>
    </lineage>
</organism>
<sequence>MEAILQPRSHSYRYHHLLIPPSPPPPPPKCRCKGWQCFGCSGEGTMSFLLKLDDPSNYHKLLTHCVIVVSDNAPHLLTFQPDCCFQGEVPLYLYSLALSFGSPSTA</sequence>
<name>A0ACC0GI20_9ERIC</name>
<keyword evidence="1" id="KW-0548">Nucleotidyltransferase</keyword>
<proteinExistence type="predicted"/>
<evidence type="ECO:0000313" key="2">
    <source>
        <dbReference type="Proteomes" id="UP001060215"/>
    </source>
</evidence>
<keyword evidence="2" id="KW-1185">Reference proteome</keyword>
<evidence type="ECO:0000313" key="1">
    <source>
        <dbReference type="EMBL" id="KAI7999066.1"/>
    </source>
</evidence>
<accession>A0ACC0GI20</accession>
<protein>
    <submittedName>
        <fullName evidence="1">Telomerase reverse transcriptase</fullName>
    </submittedName>
</protein>
<dbReference type="Proteomes" id="UP001060215">
    <property type="component" value="Chromosome 10"/>
</dbReference>
<reference evidence="1 2" key="1">
    <citation type="journal article" date="2022" name="Plant J.">
        <title>Chromosome-level genome of Camellia lanceoleosa provides a valuable resource for understanding genome evolution and self-incompatibility.</title>
        <authorList>
            <person name="Gong W."/>
            <person name="Xiao S."/>
            <person name="Wang L."/>
            <person name="Liao Z."/>
            <person name="Chang Y."/>
            <person name="Mo W."/>
            <person name="Hu G."/>
            <person name="Li W."/>
            <person name="Zhao G."/>
            <person name="Zhu H."/>
            <person name="Hu X."/>
            <person name="Ji K."/>
            <person name="Xiang X."/>
            <person name="Song Q."/>
            <person name="Yuan D."/>
            <person name="Jin S."/>
            <person name="Zhang L."/>
        </authorList>
    </citation>
    <scope>NUCLEOTIDE SEQUENCE [LARGE SCALE GENOMIC DNA]</scope>
    <source>
        <strain evidence="1">SQ_2022a</strain>
    </source>
</reference>